<feature type="chain" id="PRO_5006156722" description="Right handed beta helix domain-containing protein" evidence="2">
    <location>
        <begin position="24"/>
        <end position="597"/>
    </location>
</feature>
<evidence type="ECO:0000256" key="1">
    <source>
        <dbReference type="SAM" id="MobiDB-lite"/>
    </source>
</evidence>
<name>A0A0P9ES62_RHOGW</name>
<protein>
    <recommendedName>
        <fullName evidence="5">Right handed beta helix domain-containing protein</fullName>
    </recommendedName>
</protein>
<keyword evidence="2" id="KW-0732">Signal</keyword>
<sequence length="597" mass="62817">MPPRPRVRHALALSALLLGTALAAGPQHHLAPTTCLETATALEVNELLRSRGEGAAIILCPYAHVTIDSHGPPITFTAPRQSIFTKGFPDDHSRATLVIEDATRHVSGDTTTAIAANCAACRGVQIRNIHVDGGREHLGALEGGDALIVVGGDAGGQTVRRVDAWGARGFAVVHAAEGDKGSCRDVVVTENVVQSAGDAPYDAFLESELARLREGPPAFLGQERPGTWTDGISIACARSIVSDNTVRDVSGVGIALRGAPATTVFQNTVVARDRDMLVGISIVANPAHREAASELGGVFIRGNRVHAASAMIRIGISTGSGPWATDELEGDHEIPFASEIVRNRLSSYHGYLGYAIALSDARALVVKDNAVSASIWGMSTSSCYSRPAYIPPTPLLRDPRSVIGSLQPGFTNSHFGFLLCVGPGSASSSFEVSRHQINDQHAKAFHEALNAAEQAIVADDGRLSSSSGTSRRKVAHARPATIPLGELHPHPNGAHVGVVEAPHGRAPHEGRAVELSRALAARKAHAHKRLVRPAPAPVQKKQRADAAGPSAAERERAAAEEVVRGGAGGMQRKRLRAPRPLRRAAAGSMHRGDESVF</sequence>
<dbReference type="RefSeq" id="XP_018268223.1">
    <property type="nucleotide sequence ID" value="XM_018418129.1"/>
</dbReference>
<evidence type="ECO:0008006" key="5">
    <source>
        <dbReference type="Google" id="ProtNLM"/>
    </source>
</evidence>
<dbReference type="AlphaFoldDB" id="A0A0P9ES62"/>
<dbReference type="Gene3D" id="2.160.20.10">
    <property type="entry name" value="Single-stranded right-handed beta-helix, Pectin lyase-like"/>
    <property type="match status" value="1"/>
</dbReference>
<feature type="signal peptide" evidence="2">
    <location>
        <begin position="1"/>
        <end position="23"/>
    </location>
</feature>
<organism evidence="3 4">
    <name type="scientific">Rhodotorula graminis (strain WP1)</name>
    <dbReference type="NCBI Taxonomy" id="578459"/>
    <lineage>
        <taxon>Eukaryota</taxon>
        <taxon>Fungi</taxon>
        <taxon>Dikarya</taxon>
        <taxon>Basidiomycota</taxon>
        <taxon>Pucciniomycotina</taxon>
        <taxon>Microbotryomycetes</taxon>
        <taxon>Sporidiobolales</taxon>
        <taxon>Sporidiobolaceae</taxon>
        <taxon>Rhodotorula</taxon>
    </lineage>
</organism>
<proteinExistence type="predicted"/>
<dbReference type="SUPFAM" id="SSF51126">
    <property type="entry name" value="Pectin lyase-like"/>
    <property type="match status" value="1"/>
</dbReference>
<evidence type="ECO:0000256" key="2">
    <source>
        <dbReference type="SAM" id="SignalP"/>
    </source>
</evidence>
<dbReference type="InterPro" id="IPR011050">
    <property type="entry name" value="Pectin_lyase_fold/virulence"/>
</dbReference>
<feature type="compositionally biased region" description="Basic and acidic residues" evidence="1">
    <location>
        <begin position="552"/>
        <end position="563"/>
    </location>
</feature>
<evidence type="ECO:0000313" key="4">
    <source>
        <dbReference type="Proteomes" id="UP000053890"/>
    </source>
</evidence>
<dbReference type="GeneID" id="28978577"/>
<feature type="region of interest" description="Disordered" evidence="1">
    <location>
        <begin position="527"/>
        <end position="597"/>
    </location>
</feature>
<gene>
    <name evidence="3" type="ORF">RHOBADRAFT_56004</name>
</gene>
<evidence type="ECO:0000313" key="3">
    <source>
        <dbReference type="EMBL" id="KPV72174.1"/>
    </source>
</evidence>
<dbReference type="InterPro" id="IPR012334">
    <property type="entry name" value="Pectin_lyas_fold"/>
</dbReference>
<dbReference type="OMA" id="QERPGTW"/>
<keyword evidence="4" id="KW-1185">Reference proteome</keyword>
<feature type="compositionally biased region" description="Basic residues" evidence="1">
    <location>
        <begin position="571"/>
        <end position="582"/>
    </location>
</feature>
<reference evidence="3 4" key="1">
    <citation type="journal article" date="2015" name="Front. Microbiol.">
        <title>Genome sequence of the plant growth promoting endophytic yeast Rhodotorula graminis WP1.</title>
        <authorList>
            <person name="Firrincieli A."/>
            <person name="Otillar R."/>
            <person name="Salamov A."/>
            <person name="Schmutz J."/>
            <person name="Khan Z."/>
            <person name="Redman R.S."/>
            <person name="Fleck N.D."/>
            <person name="Lindquist E."/>
            <person name="Grigoriev I.V."/>
            <person name="Doty S.L."/>
        </authorList>
    </citation>
    <scope>NUCLEOTIDE SEQUENCE [LARGE SCALE GENOMIC DNA]</scope>
    <source>
        <strain evidence="3 4">WP1</strain>
    </source>
</reference>
<dbReference type="Proteomes" id="UP000053890">
    <property type="component" value="Unassembled WGS sequence"/>
</dbReference>
<dbReference type="EMBL" id="KQ474088">
    <property type="protein sequence ID" value="KPV72174.1"/>
    <property type="molecule type" value="Genomic_DNA"/>
</dbReference>
<accession>A0A0P9ES62</accession>
<dbReference type="OrthoDB" id="2587928at2759"/>